<dbReference type="KEGG" id="phu:Phum_PHUM058460"/>
<dbReference type="EnsemblMetazoa" id="PHUM058460-RA">
    <property type="protein sequence ID" value="PHUM058460-PA"/>
    <property type="gene ID" value="PHUM058460"/>
</dbReference>
<keyword evidence="6" id="KW-1185">Reference proteome</keyword>
<reference evidence="5" key="3">
    <citation type="submission" date="2021-02" db="UniProtKB">
        <authorList>
            <consortium name="EnsemblMetazoa"/>
        </authorList>
    </citation>
    <scope>IDENTIFICATION</scope>
    <source>
        <strain evidence="5">USDA</strain>
    </source>
</reference>
<dbReference type="GO" id="GO:0005615">
    <property type="term" value="C:extracellular space"/>
    <property type="evidence" value="ECO:0007669"/>
    <property type="project" value="TreeGrafter"/>
</dbReference>
<dbReference type="Pfam" id="PF00379">
    <property type="entry name" value="Chitin_bind_4"/>
    <property type="match status" value="1"/>
</dbReference>
<dbReference type="VEuPathDB" id="VectorBase:PHUM058460"/>
<accession>E0VBD4</accession>
<evidence type="ECO:0000256" key="1">
    <source>
        <dbReference type="ARBA" id="ARBA00022460"/>
    </source>
</evidence>
<protein>
    <submittedName>
        <fullName evidence="4 5">Structural constituent of cuticle, putative</fullName>
    </submittedName>
</protein>
<dbReference type="EMBL" id="DS235028">
    <property type="protein sequence ID" value="EEB10690.1"/>
    <property type="molecule type" value="Genomic_DNA"/>
</dbReference>
<reference evidence="4" key="1">
    <citation type="submission" date="2007-04" db="EMBL/GenBank/DDBJ databases">
        <title>Annotation of Pediculus humanus corporis strain USDA.</title>
        <authorList>
            <person name="Kirkness E."/>
            <person name="Hannick L."/>
            <person name="Hass B."/>
            <person name="Bruggner R."/>
            <person name="Lawson D."/>
            <person name="Bidwell S."/>
            <person name="Joardar V."/>
            <person name="Caler E."/>
            <person name="Walenz B."/>
            <person name="Inman J."/>
            <person name="Schobel S."/>
            <person name="Galinsky K."/>
            <person name="Amedeo P."/>
            <person name="Strausberg R."/>
        </authorList>
    </citation>
    <scope>NUCLEOTIDE SEQUENCE</scope>
    <source>
        <strain evidence="4">USDA</strain>
    </source>
</reference>
<dbReference type="OrthoDB" id="6382835at2759"/>
<dbReference type="GeneID" id="8230977"/>
<dbReference type="InterPro" id="IPR051217">
    <property type="entry name" value="Insect_Cuticle_Struc_Prot"/>
</dbReference>
<sequence length="137" mass="15580">MLNKKFNGWLPITNWYKYRYQLFISIALVAGGHLEEYGGHNLLDSHHDEYSHPQYTYKYSVHDPHTGDSKDQWETRDGDIVKGSYSVVEADGSVRKVEYTADKHNGFNAVVKRTGHSQHPQVSSSGHLFQSGLGGHY</sequence>
<evidence type="ECO:0000313" key="5">
    <source>
        <dbReference type="EnsemblMetazoa" id="PHUM058460-PA"/>
    </source>
</evidence>
<dbReference type="PROSITE" id="PS00233">
    <property type="entry name" value="CHIT_BIND_RR_1"/>
    <property type="match status" value="1"/>
</dbReference>
<feature type="region of interest" description="Disordered" evidence="3">
    <location>
        <begin position="114"/>
        <end position="137"/>
    </location>
</feature>
<proteinExistence type="predicted"/>
<dbReference type="PROSITE" id="PS51155">
    <property type="entry name" value="CHIT_BIND_RR_2"/>
    <property type="match status" value="1"/>
</dbReference>
<dbReference type="RefSeq" id="XP_002423428.1">
    <property type="nucleotide sequence ID" value="XM_002423383.1"/>
</dbReference>
<evidence type="ECO:0000313" key="6">
    <source>
        <dbReference type="Proteomes" id="UP000009046"/>
    </source>
</evidence>
<dbReference type="Proteomes" id="UP000009046">
    <property type="component" value="Unassembled WGS sequence"/>
</dbReference>
<feature type="compositionally biased region" description="Polar residues" evidence="3">
    <location>
        <begin position="117"/>
        <end position="128"/>
    </location>
</feature>
<dbReference type="EMBL" id="AAZO01000686">
    <property type="status" value="NOT_ANNOTATED_CDS"/>
    <property type="molecule type" value="Genomic_DNA"/>
</dbReference>
<dbReference type="PANTHER" id="PTHR12236:SF95">
    <property type="entry name" value="CUTICULAR PROTEIN 76BD, ISOFORM C-RELATED"/>
    <property type="match status" value="1"/>
</dbReference>
<dbReference type="FunCoup" id="E0VBD4">
    <property type="interactions" value="17"/>
</dbReference>
<dbReference type="CTD" id="8230977"/>
<dbReference type="InParanoid" id="E0VBD4"/>
<organism>
    <name type="scientific">Pediculus humanus subsp. corporis</name>
    <name type="common">Body louse</name>
    <dbReference type="NCBI Taxonomy" id="121224"/>
    <lineage>
        <taxon>Eukaryota</taxon>
        <taxon>Metazoa</taxon>
        <taxon>Ecdysozoa</taxon>
        <taxon>Arthropoda</taxon>
        <taxon>Hexapoda</taxon>
        <taxon>Insecta</taxon>
        <taxon>Pterygota</taxon>
        <taxon>Neoptera</taxon>
        <taxon>Paraneoptera</taxon>
        <taxon>Psocodea</taxon>
        <taxon>Troctomorpha</taxon>
        <taxon>Phthiraptera</taxon>
        <taxon>Anoplura</taxon>
        <taxon>Pediculidae</taxon>
        <taxon>Pediculus</taxon>
    </lineage>
</organism>
<name>E0VBD4_PEDHC</name>
<dbReference type="GO" id="GO:0031012">
    <property type="term" value="C:extracellular matrix"/>
    <property type="evidence" value="ECO:0007669"/>
    <property type="project" value="TreeGrafter"/>
</dbReference>
<dbReference type="OMA" id="QQIGHIG"/>
<reference evidence="4" key="2">
    <citation type="submission" date="2007-04" db="EMBL/GenBank/DDBJ databases">
        <title>The genome of the human body louse.</title>
        <authorList>
            <consortium name="The Human Body Louse Genome Consortium"/>
            <person name="Kirkness E."/>
            <person name="Walenz B."/>
            <person name="Hass B."/>
            <person name="Bruggner R."/>
            <person name="Strausberg R."/>
        </authorList>
    </citation>
    <scope>NUCLEOTIDE SEQUENCE</scope>
    <source>
        <strain evidence="4">USDA</strain>
    </source>
</reference>
<dbReference type="InterPro" id="IPR031311">
    <property type="entry name" value="CHIT_BIND_RR_consensus"/>
</dbReference>
<evidence type="ECO:0000256" key="2">
    <source>
        <dbReference type="PROSITE-ProRule" id="PRU00497"/>
    </source>
</evidence>
<dbReference type="InterPro" id="IPR000618">
    <property type="entry name" value="Insect_cuticle"/>
</dbReference>
<gene>
    <name evidence="5" type="primary">8230977</name>
    <name evidence="4" type="ORF">Phum_PHUM058460</name>
</gene>
<evidence type="ECO:0000256" key="3">
    <source>
        <dbReference type="SAM" id="MobiDB-lite"/>
    </source>
</evidence>
<keyword evidence="1 2" id="KW-0193">Cuticle</keyword>
<dbReference type="PANTHER" id="PTHR12236">
    <property type="entry name" value="STRUCTURAL CONTITUENT OF CUTICLE"/>
    <property type="match status" value="1"/>
</dbReference>
<dbReference type="GO" id="GO:0042302">
    <property type="term" value="F:structural constituent of cuticle"/>
    <property type="evidence" value="ECO:0007669"/>
    <property type="project" value="UniProtKB-UniRule"/>
</dbReference>
<evidence type="ECO:0000313" key="4">
    <source>
        <dbReference type="EMBL" id="EEB10690.1"/>
    </source>
</evidence>
<dbReference type="eggNOG" id="ENOG502SGA3">
    <property type="taxonomic scope" value="Eukaryota"/>
</dbReference>
<dbReference type="AlphaFoldDB" id="E0VBD4"/>
<dbReference type="HOGENOM" id="CLU_075165_3_5_1"/>
<dbReference type="PRINTS" id="PR00947">
    <property type="entry name" value="CUTICLE"/>
</dbReference>